<evidence type="ECO:0000313" key="4">
    <source>
        <dbReference type="Proteomes" id="UP001597205"/>
    </source>
</evidence>
<protein>
    <submittedName>
        <fullName evidence="3">DUF5106 domain-containing protein</fullName>
    </submittedName>
</protein>
<feature type="chain" id="PRO_5045536469" evidence="1">
    <location>
        <begin position="21"/>
        <end position="312"/>
    </location>
</feature>
<evidence type="ECO:0000313" key="3">
    <source>
        <dbReference type="EMBL" id="MFD1165155.1"/>
    </source>
</evidence>
<dbReference type="Pfam" id="PF17127">
    <property type="entry name" value="DUF5106"/>
    <property type="match status" value="1"/>
</dbReference>
<feature type="domain" description="DUF5106" evidence="2">
    <location>
        <begin position="21"/>
        <end position="174"/>
    </location>
</feature>
<keyword evidence="1" id="KW-0732">Signal</keyword>
<organism evidence="3 4">
    <name type="scientific">Sphingobacterium daejeonense</name>
    <dbReference type="NCBI Taxonomy" id="371142"/>
    <lineage>
        <taxon>Bacteria</taxon>
        <taxon>Pseudomonadati</taxon>
        <taxon>Bacteroidota</taxon>
        <taxon>Sphingobacteriia</taxon>
        <taxon>Sphingobacteriales</taxon>
        <taxon>Sphingobacteriaceae</taxon>
        <taxon>Sphingobacterium</taxon>
    </lineage>
</organism>
<feature type="signal peptide" evidence="1">
    <location>
        <begin position="1"/>
        <end position="20"/>
    </location>
</feature>
<gene>
    <name evidence="3" type="ORF">ACFQ2C_05990</name>
</gene>
<dbReference type="Gene3D" id="3.40.30.10">
    <property type="entry name" value="Glutaredoxin"/>
    <property type="match status" value="1"/>
</dbReference>
<accession>A0ABW3RJ09</accession>
<dbReference type="PROSITE" id="PS51257">
    <property type="entry name" value="PROKAR_LIPOPROTEIN"/>
    <property type="match status" value="1"/>
</dbReference>
<dbReference type="EMBL" id="JBHTKY010000006">
    <property type="protein sequence ID" value="MFD1165155.1"/>
    <property type="molecule type" value="Genomic_DNA"/>
</dbReference>
<evidence type="ECO:0000256" key="1">
    <source>
        <dbReference type="SAM" id="SignalP"/>
    </source>
</evidence>
<evidence type="ECO:0000259" key="2">
    <source>
        <dbReference type="Pfam" id="PF17127"/>
    </source>
</evidence>
<sequence length="312" mass="35660">MRINRLYYMFMAAIVLFATSCNQNKKSEDNNNSTESESNTYIVPKAPENIQGEAAKINYVFAHFWDDFNFRDTAKVFDPNYGEQAIVDYIGHFPLVGIDTLKEGVENVLNEAKIEPKVFEFFKYQFENYLSNPNSPARNDLYYEIVLEKLIASGKLSPDEVTKYESLLPLLRKNKPGTEATDFKYLMTDGTTSDLKSIEAPFTLLMFYEPGCSTCEETIEHIKNNPGFNSVLENGALKILAVYPDGNMDIWKNYQKNIPPSWINGLDTDQSVVSKGLYMIKATPTIYLLDKDKKVILKDSNLNEVIKFFQNI</sequence>
<dbReference type="Proteomes" id="UP001597205">
    <property type="component" value="Unassembled WGS sequence"/>
</dbReference>
<dbReference type="RefSeq" id="WP_380895099.1">
    <property type="nucleotide sequence ID" value="NZ_JBHTKY010000006.1"/>
</dbReference>
<dbReference type="SUPFAM" id="SSF52833">
    <property type="entry name" value="Thioredoxin-like"/>
    <property type="match status" value="1"/>
</dbReference>
<proteinExistence type="predicted"/>
<reference evidence="4" key="1">
    <citation type="journal article" date="2019" name="Int. J. Syst. Evol. Microbiol.">
        <title>The Global Catalogue of Microorganisms (GCM) 10K type strain sequencing project: providing services to taxonomists for standard genome sequencing and annotation.</title>
        <authorList>
            <consortium name="The Broad Institute Genomics Platform"/>
            <consortium name="The Broad Institute Genome Sequencing Center for Infectious Disease"/>
            <person name="Wu L."/>
            <person name="Ma J."/>
        </authorList>
    </citation>
    <scope>NUCLEOTIDE SEQUENCE [LARGE SCALE GENOMIC DNA]</scope>
    <source>
        <strain evidence="4">CCUG 52468</strain>
    </source>
</reference>
<keyword evidence="4" id="KW-1185">Reference proteome</keyword>
<comment type="caution">
    <text evidence="3">The sequence shown here is derived from an EMBL/GenBank/DDBJ whole genome shotgun (WGS) entry which is preliminary data.</text>
</comment>
<dbReference type="InterPro" id="IPR033395">
    <property type="entry name" value="DUF5106"/>
</dbReference>
<dbReference type="InterPro" id="IPR036249">
    <property type="entry name" value="Thioredoxin-like_sf"/>
</dbReference>
<name>A0ABW3RJ09_9SPHI</name>